<organism evidence="2 3">
    <name type="scientific">Ramlibacter humi</name>
    <dbReference type="NCBI Taxonomy" id="2530451"/>
    <lineage>
        <taxon>Bacteria</taxon>
        <taxon>Pseudomonadati</taxon>
        <taxon>Pseudomonadota</taxon>
        <taxon>Betaproteobacteria</taxon>
        <taxon>Burkholderiales</taxon>
        <taxon>Comamonadaceae</taxon>
        <taxon>Ramlibacter</taxon>
    </lineage>
</organism>
<sequence>MVHPIFSVLVSRPELVMEHVAGYAALAQEEASSVGAEVAKRAIAWAACALCALVFLIFAGMAVMLGAVHEAFHWTLVVVPAVPLAAALAAFGIARQKLPARAFAELRAQLDADAQVLRTLGGRP</sequence>
<dbReference type="EMBL" id="SMLK01000002">
    <property type="protein sequence ID" value="TFZ04178.1"/>
    <property type="molecule type" value="Genomic_DNA"/>
</dbReference>
<evidence type="ECO:0000313" key="3">
    <source>
        <dbReference type="Proteomes" id="UP000297839"/>
    </source>
</evidence>
<comment type="caution">
    <text evidence="2">The sequence shown here is derived from an EMBL/GenBank/DDBJ whole genome shotgun (WGS) entry which is preliminary data.</text>
</comment>
<evidence type="ECO:0000313" key="2">
    <source>
        <dbReference type="EMBL" id="TFZ04178.1"/>
    </source>
</evidence>
<evidence type="ECO:0008006" key="4">
    <source>
        <dbReference type="Google" id="ProtNLM"/>
    </source>
</evidence>
<dbReference type="Proteomes" id="UP000297839">
    <property type="component" value="Unassembled WGS sequence"/>
</dbReference>
<protein>
    <recommendedName>
        <fullName evidence="4">Phage holin family protein</fullName>
    </recommendedName>
</protein>
<dbReference type="OrthoDB" id="9154735at2"/>
<keyword evidence="1" id="KW-1133">Transmembrane helix</keyword>
<feature type="transmembrane region" description="Helical" evidence="1">
    <location>
        <begin position="42"/>
        <end position="65"/>
    </location>
</feature>
<feature type="transmembrane region" description="Helical" evidence="1">
    <location>
        <begin position="71"/>
        <end position="94"/>
    </location>
</feature>
<accession>A0A4Z0C0X6</accession>
<name>A0A4Z0C0X6_9BURK</name>
<reference evidence="2 3" key="1">
    <citation type="submission" date="2019-03" db="EMBL/GenBank/DDBJ databases">
        <title>Ramlibacter sp. 18x22-1, whole genome shotgun sequence.</title>
        <authorList>
            <person name="Zhang X."/>
            <person name="Feng G."/>
            <person name="Zhu H."/>
        </authorList>
    </citation>
    <scope>NUCLEOTIDE SEQUENCE [LARGE SCALE GENOMIC DNA]</scope>
    <source>
        <strain evidence="2 3">18x22-1</strain>
    </source>
</reference>
<keyword evidence="1" id="KW-0812">Transmembrane</keyword>
<dbReference type="AlphaFoldDB" id="A0A4Z0C0X6"/>
<gene>
    <name evidence="2" type="ORF">EZ216_09850</name>
</gene>
<evidence type="ECO:0000256" key="1">
    <source>
        <dbReference type="SAM" id="Phobius"/>
    </source>
</evidence>
<keyword evidence="3" id="KW-1185">Reference proteome</keyword>
<keyword evidence="1" id="KW-0472">Membrane</keyword>
<proteinExistence type="predicted"/>